<dbReference type="GO" id="GO:0008483">
    <property type="term" value="F:transaminase activity"/>
    <property type="evidence" value="ECO:0007669"/>
    <property type="project" value="UniProtKB-KW"/>
</dbReference>
<evidence type="ECO:0000256" key="1">
    <source>
        <dbReference type="RuleBase" id="RU004508"/>
    </source>
</evidence>
<dbReference type="PANTHER" id="PTHR30244">
    <property type="entry name" value="TRANSAMINASE"/>
    <property type="match status" value="1"/>
</dbReference>
<dbReference type="InterPro" id="IPR015424">
    <property type="entry name" value="PyrdxlP-dep_Trfase"/>
</dbReference>
<accession>A0ABW0KCA0</accession>
<sequence>MVQHKKIYLSPPHMSGNELKLIKEAFRDNWIAPLGPHVDAFEREVAAYAGVKGAVAISSGTAALHLSLIYLGVTTGDIVFCSTLTFAASANPILYQRALPVFIDSEPDSWNMSPQALERAFEHYKMKGQMPKAVIVVNLYGQSANMEAILEICQRYGVPMIEDAAESLGASYKGKKSGSFGKFGIYSFNGNKIITTSCGGMVISDDEEALAKIRFWASQSRDPAIYYQHSELGFNYRLSNISAAIGRAQLRVLDQRVEKRREIFKSYYQAFSKRDGIKFMGEPPNCHSTRWLTALMVDSARTGVSFIQIIQGLAELDIEARPVWKPMHLQPLYKEYSYFQHSEEGSVSDLLFQQGLCLPSGSSLTKKDIERVIKSISEILRTGHKY</sequence>
<dbReference type="Proteomes" id="UP001596044">
    <property type="component" value="Unassembled WGS sequence"/>
</dbReference>
<dbReference type="InterPro" id="IPR000653">
    <property type="entry name" value="DegT/StrS_aminotransferase"/>
</dbReference>
<dbReference type="SUPFAM" id="SSF53383">
    <property type="entry name" value="PLP-dependent transferases"/>
    <property type="match status" value="1"/>
</dbReference>
<gene>
    <name evidence="2" type="ORF">ACFPOG_22635</name>
</gene>
<dbReference type="Gene3D" id="3.90.1150.10">
    <property type="entry name" value="Aspartate Aminotransferase, domain 1"/>
    <property type="match status" value="1"/>
</dbReference>
<dbReference type="PANTHER" id="PTHR30244:SF34">
    <property type="entry name" value="DTDP-4-AMINO-4,6-DIDEOXYGALACTOSE TRANSAMINASE"/>
    <property type="match status" value="1"/>
</dbReference>
<keyword evidence="1" id="KW-0663">Pyridoxal phosphate</keyword>
<organism evidence="2 3">
    <name type="scientific">Paenibacillus aestuarii</name>
    <dbReference type="NCBI Taxonomy" id="516965"/>
    <lineage>
        <taxon>Bacteria</taxon>
        <taxon>Bacillati</taxon>
        <taxon>Bacillota</taxon>
        <taxon>Bacilli</taxon>
        <taxon>Bacillales</taxon>
        <taxon>Paenibacillaceae</taxon>
        <taxon>Paenibacillus</taxon>
    </lineage>
</organism>
<dbReference type="InterPro" id="IPR015421">
    <property type="entry name" value="PyrdxlP-dep_Trfase_major"/>
</dbReference>
<dbReference type="Gene3D" id="3.40.640.10">
    <property type="entry name" value="Type I PLP-dependent aspartate aminotransferase-like (Major domain)"/>
    <property type="match status" value="1"/>
</dbReference>
<dbReference type="PIRSF" id="PIRSF000390">
    <property type="entry name" value="PLP_StrS"/>
    <property type="match status" value="1"/>
</dbReference>
<protein>
    <submittedName>
        <fullName evidence="2">DegT/DnrJ/EryC1/StrS family aminotransferase</fullName>
    </submittedName>
</protein>
<evidence type="ECO:0000313" key="3">
    <source>
        <dbReference type="Proteomes" id="UP001596044"/>
    </source>
</evidence>
<keyword evidence="3" id="KW-1185">Reference proteome</keyword>
<reference evidence="3" key="1">
    <citation type="journal article" date="2019" name="Int. J. Syst. Evol. Microbiol.">
        <title>The Global Catalogue of Microorganisms (GCM) 10K type strain sequencing project: providing services to taxonomists for standard genome sequencing and annotation.</title>
        <authorList>
            <consortium name="The Broad Institute Genomics Platform"/>
            <consortium name="The Broad Institute Genome Sequencing Center for Infectious Disease"/>
            <person name="Wu L."/>
            <person name="Ma J."/>
        </authorList>
    </citation>
    <scope>NUCLEOTIDE SEQUENCE [LARGE SCALE GENOMIC DNA]</scope>
    <source>
        <strain evidence="3">KACC 11904</strain>
    </source>
</reference>
<keyword evidence="2" id="KW-0808">Transferase</keyword>
<evidence type="ECO:0000313" key="2">
    <source>
        <dbReference type="EMBL" id="MFC5451038.1"/>
    </source>
</evidence>
<dbReference type="CDD" id="cd00616">
    <property type="entry name" value="AHBA_syn"/>
    <property type="match status" value="1"/>
</dbReference>
<name>A0ABW0KCA0_9BACL</name>
<dbReference type="EMBL" id="JBHSMJ010000031">
    <property type="protein sequence ID" value="MFC5451038.1"/>
    <property type="molecule type" value="Genomic_DNA"/>
</dbReference>
<dbReference type="RefSeq" id="WP_377525967.1">
    <property type="nucleotide sequence ID" value="NZ_JAQFVF010000069.1"/>
</dbReference>
<dbReference type="InterPro" id="IPR015422">
    <property type="entry name" value="PyrdxlP-dep_Trfase_small"/>
</dbReference>
<proteinExistence type="inferred from homology"/>
<keyword evidence="2" id="KW-0032">Aminotransferase</keyword>
<dbReference type="Pfam" id="PF01041">
    <property type="entry name" value="DegT_DnrJ_EryC1"/>
    <property type="match status" value="1"/>
</dbReference>
<comment type="caution">
    <text evidence="2">The sequence shown here is derived from an EMBL/GenBank/DDBJ whole genome shotgun (WGS) entry which is preliminary data.</text>
</comment>
<comment type="similarity">
    <text evidence="1">Belongs to the DegT/DnrJ/EryC1 family.</text>
</comment>